<comment type="caution">
    <text evidence="2">The sequence shown here is derived from an EMBL/GenBank/DDBJ whole genome shotgun (WGS) entry which is preliminary data.</text>
</comment>
<dbReference type="OrthoDB" id="5204190at2759"/>
<evidence type="ECO:0000256" key="1">
    <source>
        <dbReference type="SAM" id="MobiDB-lite"/>
    </source>
</evidence>
<feature type="region of interest" description="Disordered" evidence="1">
    <location>
        <begin position="35"/>
        <end position="57"/>
    </location>
</feature>
<feature type="compositionally biased region" description="Gly residues" evidence="1">
    <location>
        <begin position="38"/>
        <end position="50"/>
    </location>
</feature>
<name>Q4T647_TETNG</name>
<reference evidence="2" key="1">
    <citation type="journal article" date="2004" name="Nature">
        <title>Genome duplication in the teleost fish Tetraodon nigroviridis reveals the early vertebrate proto-karyotype.</title>
        <authorList>
            <person name="Jaillon O."/>
            <person name="Aury J.-M."/>
            <person name="Brunet F."/>
            <person name="Petit J.-L."/>
            <person name="Stange-Thomann N."/>
            <person name="Mauceli E."/>
            <person name="Bouneau L."/>
            <person name="Fischer C."/>
            <person name="Ozouf-Costaz C."/>
            <person name="Bernot A."/>
            <person name="Nicaud S."/>
            <person name="Jaffe D."/>
            <person name="Fisher S."/>
            <person name="Lutfalla G."/>
            <person name="Dossat C."/>
            <person name="Segurens B."/>
            <person name="Dasilva C."/>
            <person name="Salanoubat M."/>
            <person name="Levy M."/>
            <person name="Boudet N."/>
            <person name="Castellano S."/>
            <person name="Anthouard V."/>
            <person name="Jubin C."/>
            <person name="Castelli V."/>
            <person name="Katinka M."/>
            <person name="Vacherie B."/>
            <person name="Biemont C."/>
            <person name="Skalli Z."/>
            <person name="Cattolico L."/>
            <person name="Poulain J."/>
            <person name="De Berardinis V."/>
            <person name="Cruaud C."/>
            <person name="Duprat S."/>
            <person name="Brottier P."/>
            <person name="Coutanceau J.-P."/>
            <person name="Gouzy J."/>
            <person name="Parra G."/>
            <person name="Lardier G."/>
            <person name="Chapple C."/>
            <person name="McKernan K.J."/>
            <person name="McEwan P."/>
            <person name="Bosak S."/>
            <person name="Kellis M."/>
            <person name="Volff J.-N."/>
            <person name="Guigo R."/>
            <person name="Zody M.C."/>
            <person name="Mesirov J."/>
            <person name="Lindblad-Toh K."/>
            <person name="Birren B."/>
            <person name="Nusbaum C."/>
            <person name="Kahn D."/>
            <person name="Robinson-Rechavi M."/>
            <person name="Laudet V."/>
            <person name="Schachter V."/>
            <person name="Quetier F."/>
            <person name="Saurin W."/>
            <person name="Scarpelli C."/>
            <person name="Wincker P."/>
            <person name="Lander E.S."/>
            <person name="Weissenbach J."/>
            <person name="Roest Crollius H."/>
        </authorList>
    </citation>
    <scope>NUCLEOTIDE SEQUENCE [LARGE SCALE GENOMIC DNA]</scope>
</reference>
<dbReference type="AlphaFoldDB" id="Q4T647"/>
<gene>
    <name evidence="2" type="ORF">GSTENG00006484001</name>
</gene>
<feature type="non-terminal residue" evidence="2">
    <location>
        <position position="275"/>
    </location>
</feature>
<feature type="region of interest" description="Disordered" evidence="1">
    <location>
        <begin position="153"/>
        <end position="180"/>
    </location>
</feature>
<accession>Q4T647</accession>
<reference evidence="2" key="2">
    <citation type="submission" date="2004-02" db="EMBL/GenBank/DDBJ databases">
        <authorList>
            <consortium name="Genoscope"/>
            <consortium name="Whitehead Institute Centre for Genome Research"/>
        </authorList>
    </citation>
    <scope>NUCLEOTIDE SEQUENCE</scope>
</reference>
<proteinExistence type="predicted"/>
<dbReference type="EMBL" id="CAAE01008935">
    <property type="protein sequence ID" value="CAF91635.1"/>
    <property type="molecule type" value="Genomic_DNA"/>
</dbReference>
<dbReference type="Gene3D" id="3.30.1370.10">
    <property type="entry name" value="K Homology domain, type 1"/>
    <property type="match status" value="1"/>
</dbReference>
<feature type="compositionally biased region" description="Polar residues" evidence="1">
    <location>
        <begin position="155"/>
        <end position="180"/>
    </location>
</feature>
<dbReference type="InterPro" id="IPR036612">
    <property type="entry name" value="KH_dom_type_1_sf"/>
</dbReference>
<dbReference type="GO" id="GO:0003723">
    <property type="term" value="F:RNA binding"/>
    <property type="evidence" value="ECO:0007669"/>
    <property type="project" value="InterPro"/>
</dbReference>
<evidence type="ECO:0000313" key="2">
    <source>
        <dbReference type="EMBL" id="CAF91635.1"/>
    </source>
</evidence>
<protein>
    <submittedName>
        <fullName evidence="2">(spotted green pufferfish) hypothetical protein</fullName>
    </submittedName>
</protein>
<dbReference type="KEGG" id="tng:GSTEN00006484G001"/>
<sequence>PDDGSTPDRIAQIMGPPNQAQHAADIITDLLRSVQAGGPPGGGRGRGRGQGNWNMGPPGGLQEFTFTVPTVKTGLIIGKGMEMYIIWVVKLEIMEKLGVMEKLERMVKKVKIWVNIKKENKLREIKEINKAAADANAAAWAAYYAQYGQQPQAPMTPTSGAPGTTQSNGQGDPQAAGQSGQADLLQGLGGILQENGTTESATSGLHKGLGGVLQEARSSGISGSRSCSSPSFSAWRTARLQRCLGRVLPSAGSILRHTQPSIHGCSATSPPGPVM</sequence>
<organism evidence="2">
    <name type="scientific">Tetraodon nigroviridis</name>
    <name type="common">Spotted green pufferfish</name>
    <name type="synonym">Chelonodon nigroviridis</name>
    <dbReference type="NCBI Taxonomy" id="99883"/>
    <lineage>
        <taxon>Eukaryota</taxon>
        <taxon>Metazoa</taxon>
        <taxon>Chordata</taxon>
        <taxon>Craniata</taxon>
        <taxon>Vertebrata</taxon>
        <taxon>Euteleostomi</taxon>
        <taxon>Actinopterygii</taxon>
        <taxon>Neopterygii</taxon>
        <taxon>Teleostei</taxon>
        <taxon>Neoteleostei</taxon>
        <taxon>Acanthomorphata</taxon>
        <taxon>Eupercaria</taxon>
        <taxon>Tetraodontiformes</taxon>
        <taxon>Tetradontoidea</taxon>
        <taxon>Tetraodontidae</taxon>
        <taxon>Tetraodon</taxon>
    </lineage>
</organism>